<organism evidence="1 2">
    <name type="scientific">Bacillus zhangzhouensis</name>
    <dbReference type="NCBI Taxonomy" id="1178540"/>
    <lineage>
        <taxon>Bacteria</taxon>
        <taxon>Bacillati</taxon>
        <taxon>Bacillota</taxon>
        <taxon>Bacilli</taxon>
        <taxon>Bacillales</taxon>
        <taxon>Bacillaceae</taxon>
        <taxon>Bacillus</taxon>
    </lineage>
</organism>
<reference evidence="1 2" key="1">
    <citation type="submission" date="2012-09" db="EMBL/GenBank/DDBJ databases">
        <title>Genome Sequence of Bacillus sp. DW5-4.</title>
        <authorList>
            <person name="Lai Q."/>
            <person name="Liu Y."/>
            <person name="Shao Z."/>
        </authorList>
    </citation>
    <scope>NUCLEOTIDE SEQUENCE [LARGE SCALE GENOMIC DNA]</scope>
    <source>
        <strain evidence="1 2">DW5-4</strain>
    </source>
</reference>
<dbReference type="Proteomes" id="UP000028091">
    <property type="component" value="Unassembled WGS sequence"/>
</dbReference>
<gene>
    <name evidence="1" type="ORF">BA70_15695</name>
</gene>
<dbReference type="AlphaFoldDB" id="A0A081LCZ8"/>
<dbReference type="Pfam" id="PF11079">
    <property type="entry name" value="YqhG"/>
    <property type="match status" value="1"/>
</dbReference>
<sequence length="265" mass="30985">MEQRDIHTFLLRFFQANQCDILEESAGHMTVQLTIEMDKLIMNRPFYWHWLEKTGGVPEPRQLTLITDQKKAGDAIEGEFVHFGSPRLFQIFEAVKQQGRFIRLYERVTPLNNNQIALEPWLGLNVKISYLADRKKDKLLSLGLHLIRGEVIEQFQEKLEARELSSQIPDYCFTMSTMIKPESGVKRLNSLIKRYAHEEPDDWAVRAVQKWREDSELLNLFYEGTSDTSVEYEIERQALKTLYEPKISLTIENGGLFYLQQKRGG</sequence>
<dbReference type="EMBL" id="JOTP01000005">
    <property type="protein sequence ID" value="KEP27124.1"/>
    <property type="molecule type" value="Genomic_DNA"/>
</dbReference>
<evidence type="ECO:0000313" key="2">
    <source>
        <dbReference type="Proteomes" id="UP000028091"/>
    </source>
</evidence>
<dbReference type="OrthoDB" id="2433584at2"/>
<name>A0A081LCZ8_9BACI</name>
<dbReference type="eggNOG" id="ENOG502Z821">
    <property type="taxonomic scope" value="Bacteria"/>
</dbReference>
<keyword evidence="2" id="KW-1185">Reference proteome</keyword>
<evidence type="ECO:0000313" key="1">
    <source>
        <dbReference type="EMBL" id="KEP27124.1"/>
    </source>
</evidence>
<accession>A0A081LCZ8</accession>
<comment type="caution">
    <text evidence="1">The sequence shown here is derived from an EMBL/GenBank/DDBJ whole genome shotgun (WGS) entry which is preliminary data.</text>
</comment>
<dbReference type="InterPro" id="IPR024562">
    <property type="entry name" value="YqhG"/>
</dbReference>
<proteinExistence type="predicted"/>
<protein>
    <recommendedName>
        <fullName evidence="3">YqhG</fullName>
    </recommendedName>
</protein>
<evidence type="ECO:0008006" key="3">
    <source>
        <dbReference type="Google" id="ProtNLM"/>
    </source>
</evidence>
<dbReference type="RefSeq" id="WP_034319638.1">
    <property type="nucleotide sequence ID" value="NZ_JBCMYH010000014.1"/>
</dbReference>